<dbReference type="SMART" id="SM00028">
    <property type="entry name" value="TPR"/>
    <property type="match status" value="6"/>
</dbReference>
<keyword evidence="2" id="KW-0812">Transmembrane</keyword>
<organism evidence="11 12">
    <name type="scientific">Marinobacter persicus</name>
    <dbReference type="NCBI Taxonomy" id="930118"/>
    <lineage>
        <taxon>Bacteria</taxon>
        <taxon>Pseudomonadati</taxon>
        <taxon>Pseudomonadota</taxon>
        <taxon>Gammaproteobacteria</taxon>
        <taxon>Pseudomonadales</taxon>
        <taxon>Marinobacteraceae</taxon>
        <taxon>Marinobacter</taxon>
    </lineage>
</organism>
<evidence type="ECO:0000313" key="10">
    <source>
        <dbReference type="EMBL" id="PPK52364.1"/>
    </source>
</evidence>
<dbReference type="InterPro" id="IPR019734">
    <property type="entry name" value="TPR_rpt"/>
</dbReference>
<feature type="chain" id="PRO_5015764172" evidence="9">
    <location>
        <begin position="25"/>
        <end position="586"/>
    </location>
</feature>
<dbReference type="OrthoDB" id="9766710at2"/>
<evidence type="ECO:0000256" key="2">
    <source>
        <dbReference type="ARBA" id="ARBA00022692"/>
    </source>
</evidence>
<evidence type="ECO:0000313" key="11">
    <source>
        <dbReference type="EMBL" id="PPK55340.1"/>
    </source>
</evidence>
<comment type="subcellular location">
    <subcellularLocation>
        <location evidence="1">Membrane</location>
        <topology evidence="1">Single-pass membrane protein</topology>
    </subcellularLocation>
</comment>
<evidence type="ECO:0000256" key="3">
    <source>
        <dbReference type="ARBA" id="ARBA00022737"/>
    </source>
</evidence>
<dbReference type="EMBL" id="PTIT01000006">
    <property type="protein sequence ID" value="PPK52364.1"/>
    <property type="molecule type" value="Genomic_DNA"/>
</dbReference>
<keyword evidence="5" id="KW-1133">Transmembrane helix</keyword>
<comment type="caution">
    <text evidence="11">The sequence shown here is derived from an EMBL/GenBank/DDBJ whole genome shotgun (WGS) entry which is preliminary data.</text>
</comment>
<keyword evidence="3" id="KW-0677">Repeat</keyword>
<protein>
    <submittedName>
        <fullName evidence="11">Flp pilus assembly protein TadD</fullName>
    </submittedName>
</protein>
<evidence type="ECO:0000256" key="5">
    <source>
        <dbReference type="ARBA" id="ARBA00022989"/>
    </source>
</evidence>
<evidence type="ECO:0000256" key="8">
    <source>
        <dbReference type="PROSITE-ProRule" id="PRU00339"/>
    </source>
</evidence>
<proteinExistence type="inferred from homology"/>
<sequence>MHKFSPYLATCLLGAALATLPGCASLSGDEQEPIVANEVHSQKPAGNPPGEPDYAEFEPEVLYQLLTAEIAGQRGRYDVTLANYLQAARTSRDTGVIARAARIAQSLGADSAQQELADLWLEVAPQSVDAHRLAAIQALKQNDMKAALSHMEKLMDQGEDANFDSLAAMSASLPYEEQQEMLSLYQQLAERHPDTPELDYSIALLQKITGSPEQALESLNQLLNRHRNFQPAIILKADLLYQVGRKREALNYLTTNTRRFPASQPMGTLYGRMLLNEDQLQAAQDEFQRLVDRYPNNPDLRLSLGLVALENNEPDVAREELTRLIEQDHYADQASYYLGRIEEEAGNTEQAINYYQSVEQGNFFFPSLARASSLQAQNGNLEEARSHIRSLRDRHPDFAERFWLVEVNLLLEHGSPSQALEAADAALQEYPDNIDIRYSRAMLLDTEGNTDKAVQDLTRVLELEPDNAAALNALGYILTVRTERLEEARQYIERALSLDPENPAILDSMGWVLYRQGDYQGALEYLAQAWAAFPDPEVAAHYGEVLWVTGNQDQARIVWDEALDENPDHDILLETINRLTSAGGEE</sequence>
<dbReference type="SUPFAM" id="SSF48452">
    <property type="entry name" value="TPR-like"/>
    <property type="match status" value="3"/>
</dbReference>
<evidence type="ECO:0000256" key="9">
    <source>
        <dbReference type="SAM" id="SignalP"/>
    </source>
</evidence>
<dbReference type="GO" id="GO:0008320">
    <property type="term" value="F:protein transmembrane transporter activity"/>
    <property type="evidence" value="ECO:0007669"/>
    <property type="project" value="TreeGrafter"/>
</dbReference>
<feature type="repeat" description="TPR" evidence="8">
    <location>
        <begin position="434"/>
        <end position="467"/>
    </location>
</feature>
<reference evidence="10 13" key="1">
    <citation type="submission" date="2018-02" db="EMBL/GenBank/DDBJ databases">
        <title>Deep subsurface shale carbon reservoir microbial communities from Ohio and West Virginia, USA.</title>
        <authorList>
            <person name="Wrighton K."/>
        </authorList>
    </citation>
    <scope>NUCLEOTIDE SEQUENCE [LARGE SCALE GENOMIC DNA]</scope>
    <source>
        <strain evidence="10 13">UTICA-S1B6</strain>
    </source>
</reference>
<dbReference type="AlphaFoldDB" id="A0A2S6G861"/>
<dbReference type="InterPro" id="IPR011990">
    <property type="entry name" value="TPR-like_helical_dom_sf"/>
</dbReference>
<dbReference type="GO" id="GO:0030943">
    <property type="term" value="F:mitochondrion targeting sequence binding"/>
    <property type="evidence" value="ECO:0007669"/>
    <property type="project" value="TreeGrafter"/>
</dbReference>
<evidence type="ECO:0000256" key="4">
    <source>
        <dbReference type="ARBA" id="ARBA00022803"/>
    </source>
</evidence>
<dbReference type="GO" id="GO:0016020">
    <property type="term" value="C:membrane"/>
    <property type="evidence" value="ECO:0007669"/>
    <property type="project" value="UniProtKB-SubCell"/>
</dbReference>
<dbReference type="EMBL" id="PTIU01000006">
    <property type="protein sequence ID" value="PPK55340.1"/>
    <property type="molecule type" value="Genomic_DNA"/>
</dbReference>
<evidence type="ECO:0000256" key="1">
    <source>
        <dbReference type="ARBA" id="ARBA00004167"/>
    </source>
</evidence>
<reference evidence="11 12" key="2">
    <citation type="submission" date="2018-02" db="EMBL/GenBank/DDBJ databases">
        <title>Subsurface microbial communities from deep shales in Ohio and West Virginia, USA.</title>
        <authorList>
            <person name="Wrighton K."/>
        </authorList>
    </citation>
    <scope>NUCLEOTIDE SEQUENCE [LARGE SCALE GENOMIC DNA]</scope>
    <source>
        <strain evidence="11 12">UTICA-S1B9</strain>
    </source>
</reference>
<dbReference type="Gene3D" id="1.25.40.10">
    <property type="entry name" value="Tetratricopeptide repeat domain"/>
    <property type="match status" value="2"/>
</dbReference>
<dbReference type="RefSeq" id="WP_104415617.1">
    <property type="nucleotide sequence ID" value="NZ_PTIT01000006.1"/>
</dbReference>
<keyword evidence="4 8" id="KW-0802">TPR repeat</keyword>
<keyword evidence="9" id="KW-0732">Signal</keyword>
<dbReference type="GO" id="GO:0030150">
    <property type="term" value="P:protein import into mitochondrial matrix"/>
    <property type="evidence" value="ECO:0007669"/>
    <property type="project" value="TreeGrafter"/>
</dbReference>
<name>A0A2S6G861_9GAMM</name>
<accession>A0A2S6G861</accession>
<evidence type="ECO:0000256" key="6">
    <source>
        <dbReference type="ARBA" id="ARBA00023136"/>
    </source>
</evidence>
<evidence type="ECO:0000256" key="7">
    <source>
        <dbReference type="ARBA" id="ARBA00038030"/>
    </source>
</evidence>
<keyword evidence="13" id="KW-1185">Reference proteome</keyword>
<keyword evidence="6" id="KW-0472">Membrane</keyword>
<evidence type="ECO:0000313" key="12">
    <source>
        <dbReference type="Proteomes" id="UP000239446"/>
    </source>
</evidence>
<feature type="signal peptide" evidence="9">
    <location>
        <begin position="1"/>
        <end position="24"/>
    </location>
</feature>
<evidence type="ECO:0000313" key="13">
    <source>
        <dbReference type="Proteomes" id="UP000239648"/>
    </source>
</evidence>
<gene>
    <name evidence="11" type="ORF">B0H24_1006104</name>
    <name evidence="10" type="ORF">BY455_106104</name>
</gene>
<dbReference type="Proteomes" id="UP000239648">
    <property type="component" value="Unassembled WGS sequence"/>
</dbReference>
<dbReference type="PANTHER" id="PTHR46208:SF1">
    <property type="entry name" value="MITOCHONDRIAL IMPORT RECEPTOR SUBUNIT TOM70"/>
    <property type="match status" value="1"/>
</dbReference>
<dbReference type="PANTHER" id="PTHR46208">
    <property type="entry name" value="MITOCHONDRIAL IMPORT RECEPTOR SUBUNIT TOM70"/>
    <property type="match status" value="1"/>
</dbReference>
<dbReference type="PROSITE" id="PS50005">
    <property type="entry name" value="TPR"/>
    <property type="match status" value="1"/>
</dbReference>
<dbReference type="Pfam" id="PF13432">
    <property type="entry name" value="TPR_16"/>
    <property type="match status" value="5"/>
</dbReference>
<dbReference type="Proteomes" id="UP000239446">
    <property type="component" value="Unassembled WGS sequence"/>
</dbReference>
<comment type="similarity">
    <text evidence="7">Belongs to the Tom70 family.</text>
</comment>